<protein>
    <recommendedName>
        <fullName evidence="6">Zn(2)-C6 fungal-type domain-containing protein</fullName>
    </recommendedName>
</protein>
<keyword evidence="8" id="KW-1185">Reference proteome</keyword>
<evidence type="ECO:0000259" key="6">
    <source>
        <dbReference type="PROSITE" id="PS50048"/>
    </source>
</evidence>
<dbReference type="AlphaFoldDB" id="G8ZSL6"/>
<dbReference type="GO" id="GO:0006351">
    <property type="term" value="P:DNA-templated transcription"/>
    <property type="evidence" value="ECO:0007669"/>
    <property type="project" value="InterPro"/>
</dbReference>
<dbReference type="InterPro" id="IPR050987">
    <property type="entry name" value="AtrR-like"/>
</dbReference>
<dbReference type="PROSITE" id="PS50048">
    <property type="entry name" value="ZN2_CY6_FUNGAL_2"/>
    <property type="match status" value="1"/>
</dbReference>
<dbReference type="InterPro" id="IPR001138">
    <property type="entry name" value="Zn2Cys6_DnaBD"/>
</dbReference>
<evidence type="ECO:0000256" key="1">
    <source>
        <dbReference type="ARBA" id="ARBA00004123"/>
    </source>
</evidence>
<proteinExistence type="predicted"/>
<evidence type="ECO:0000256" key="4">
    <source>
        <dbReference type="ARBA" id="ARBA00023125"/>
    </source>
</evidence>
<dbReference type="InterPro" id="IPR007219">
    <property type="entry name" value="XnlR_reg_dom"/>
</dbReference>
<dbReference type="InterPro" id="IPR036864">
    <property type="entry name" value="Zn2-C6_fun-type_DNA-bd_sf"/>
</dbReference>
<dbReference type="InParanoid" id="G8ZSL6"/>
<dbReference type="PANTHER" id="PTHR46910">
    <property type="entry name" value="TRANSCRIPTION FACTOR PDR1"/>
    <property type="match status" value="1"/>
</dbReference>
<reference evidence="7 8" key="1">
    <citation type="journal article" date="2011" name="Proc. Natl. Acad. Sci. U.S.A.">
        <title>Evolutionary erosion of yeast sex chromosomes by mating-type switching accidents.</title>
        <authorList>
            <person name="Gordon J.L."/>
            <person name="Armisen D."/>
            <person name="Proux-Wera E."/>
            <person name="Oheigeartaigh S.S."/>
            <person name="Byrne K.P."/>
            <person name="Wolfe K.H."/>
        </authorList>
    </citation>
    <scope>NUCLEOTIDE SEQUENCE [LARGE SCALE GENOMIC DNA]</scope>
    <source>
        <strain evidence="8">ATCC 10662 / CBS 1146 / NBRC 0425 / NCYC 2629 / NRRL Y-866</strain>
    </source>
</reference>
<evidence type="ECO:0000313" key="7">
    <source>
        <dbReference type="EMBL" id="CCE91610.1"/>
    </source>
</evidence>
<dbReference type="SMART" id="SM00066">
    <property type="entry name" value="GAL4"/>
    <property type="match status" value="1"/>
</dbReference>
<sequence>MKEKRVSKACDVCKHRKKRCTGELPCDYCTRIGRTQECVYHSKVPSKTVKVTERYILGLKTRIEELEQKLNHSGSPQGPGESVEGIPITSSEEYSTEVFDEVPVGSSETSLNLGDSACAKYLIKIRQSLVRSCHIEDDTSVPNFKTITVETSPSAEKIEAIAAESRPSIENAERWIDAASNAIGADYMFIESDYKSTVLAPLIYDGLGNNLSFIDYASELTRFFSYLALGRMFIEHSSKQKSRSKFPGLIYFETVLKLQGELLGVSDRTANGSLVQSFLYAAYYALSLDKSSLASILVGCAIRMMFGLGFHKHPTTAKENRIFWLCYIYDRLVAVRFGFPLNLDDLDVDVLSLPLVDEKGYYSVSLETCHFVSQVKLARITTRILRSIYTKNSISFIQNCNAVLKELKTWFDDLPQNLILDLDDFNIENSRSTVNLHINYNYLIIITTRPALFYVFNKMLDGGNDEKKPRGIIQVLVDSCVQAAHLQSVVLAKLYHKGSMAKASFLDCHYIFNATIILILAAFCQSMPYSSINLNCDLSAVLDRVQFNLNLLQKLSKYNISASNFNRQLTEIIDLLSSKEVQSKFDGVFSTFEGHREPNETVRESIEFESLGRIDLGRVLDDISDSNSSGLALFDDEDFMRFSNSLF</sequence>
<dbReference type="CDD" id="cd12148">
    <property type="entry name" value="fungal_TF_MHR"/>
    <property type="match status" value="1"/>
</dbReference>
<dbReference type="GO" id="GO:0003677">
    <property type="term" value="F:DNA binding"/>
    <property type="evidence" value="ECO:0007669"/>
    <property type="project" value="UniProtKB-KW"/>
</dbReference>
<dbReference type="Pfam" id="PF04082">
    <property type="entry name" value="Fungal_trans"/>
    <property type="match status" value="1"/>
</dbReference>
<dbReference type="SUPFAM" id="SSF57701">
    <property type="entry name" value="Zn2/Cys6 DNA-binding domain"/>
    <property type="match status" value="1"/>
</dbReference>
<accession>G8ZSL6</accession>
<dbReference type="OrthoDB" id="3364175at2759"/>
<comment type="subcellular location">
    <subcellularLocation>
        <location evidence="1">Nucleus</location>
    </subcellularLocation>
</comment>
<dbReference type="KEGG" id="tdl:TDEL_0D00260"/>
<dbReference type="STRING" id="1076872.G8ZSL6"/>
<dbReference type="Pfam" id="PF00172">
    <property type="entry name" value="Zn_clus"/>
    <property type="match status" value="1"/>
</dbReference>
<dbReference type="PROSITE" id="PS00463">
    <property type="entry name" value="ZN2_CY6_FUNGAL_1"/>
    <property type="match status" value="1"/>
</dbReference>
<dbReference type="GO" id="GO:0008270">
    <property type="term" value="F:zinc ion binding"/>
    <property type="evidence" value="ECO:0007669"/>
    <property type="project" value="InterPro"/>
</dbReference>
<dbReference type="HOGENOM" id="CLU_028136_0_0_1"/>
<evidence type="ECO:0000313" key="8">
    <source>
        <dbReference type="Proteomes" id="UP000005627"/>
    </source>
</evidence>
<evidence type="ECO:0000256" key="2">
    <source>
        <dbReference type="ARBA" id="ARBA00022723"/>
    </source>
</evidence>
<dbReference type="Gene3D" id="4.10.240.10">
    <property type="entry name" value="Zn(2)-C6 fungal-type DNA-binding domain"/>
    <property type="match status" value="1"/>
</dbReference>
<organism evidence="7 8">
    <name type="scientific">Torulaspora delbrueckii</name>
    <name type="common">Yeast</name>
    <name type="synonym">Candida colliculosa</name>
    <dbReference type="NCBI Taxonomy" id="4950"/>
    <lineage>
        <taxon>Eukaryota</taxon>
        <taxon>Fungi</taxon>
        <taxon>Dikarya</taxon>
        <taxon>Ascomycota</taxon>
        <taxon>Saccharomycotina</taxon>
        <taxon>Saccharomycetes</taxon>
        <taxon>Saccharomycetales</taxon>
        <taxon>Saccharomycetaceae</taxon>
        <taxon>Torulaspora</taxon>
    </lineage>
</organism>
<evidence type="ECO:0000256" key="5">
    <source>
        <dbReference type="ARBA" id="ARBA00023242"/>
    </source>
</evidence>
<dbReference type="GO" id="GO:0045944">
    <property type="term" value="P:positive regulation of transcription by RNA polymerase II"/>
    <property type="evidence" value="ECO:0007669"/>
    <property type="project" value="UniProtKB-ARBA"/>
</dbReference>
<dbReference type="CDD" id="cd00067">
    <property type="entry name" value="GAL4"/>
    <property type="match status" value="1"/>
</dbReference>
<gene>
    <name evidence="7" type="primary">TDEL0D00260</name>
    <name evidence="7" type="ORF">TDEL_0D00260</name>
</gene>
<dbReference type="GO" id="GO:0000981">
    <property type="term" value="F:DNA-binding transcription factor activity, RNA polymerase II-specific"/>
    <property type="evidence" value="ECO:0007669"/>
    <property type="project" value="InterPro"/>
</dbReference>
<dbReference type="RefSeq" id="XP_003680821.1">
    <property type="nucleotide sequence ID" value="XM_003680773.1"/>
</dbReference>
<dbReference type="eggNOG" id="ENOG502RZ2S">
    <property type="taxonomic scope" value="Eukaryota"/>
</dbReference>
<keyword evidence="5" id="KW-0539">Nucleus</keyword>
<dbReference type="PANTHER" id="PTHR46910:SF3">
    <property type="entry name" value="HALOTOLERANCE PROTEIN 9-RELATED"/>
    <property type="match status" value="1"/>
</dbReference>
<dbReference type="GeneID" id="11502069"/>
<keyword evidence="3" id="KW-0862">Zinc</keyword>
<dbReference type="Proteomes" id="UP000005627">
    <property type="component" value="Chromosome 4"/>
</dbReference>
<feature type="domain" description="Zn(2)-C6 fungal-type" evidence="6">
    <location>
        <begin position="9"/>
        <end position="40"/>
    </location>
</feature>
<dbReference type="SMART" id="SM00906">
    <property type="entry name" value="Fungal_trans"/>
    <property type="match status" value="1"/>
</dbReference>
<keyword evidence="4" id="KW-0238">DNA-binding</keyword>
<evidence type="ECO:0000256" key="3">
    <source>
        <dbReference type="ARBA" id="ARBA00022833"/>
    </source>
</evidence>
<name>G8ZSL6_TORDE</name>
<dbReference type="GO" id="GO:0005634">
    <property type="term" value="C:nucleus"/>
    <property type="evidence" value="ECO:0007669"/>
    <property type="project" value="UniProtKB-SubCell"/>
</dbReference>
<dbReference type="EMBL" id="HE616745">
    <property type="protein sequence ID" value="CCE91610.1"/>
    <property type="molecule type" value="Genomic_DNA"/>
</dbReference>
<keyword evidence="2" id="KW-0479">Metal-binding</keyword>